<dbReference type="EMBL" id="SKBQ01000116">
    <property type="protein sequence ID" value="TPX18359.1"/>
    <property type="molecule type" value="Genomic_DNA"/>
</dbReference>
<name>A0A507BLG4_9PEZI</name>
<gene>
    <name evidence="3" type="ORF">E0L32_011734</name>
</gene>
<dbReference type="GeneID" id="41979181"/>
<dbReference type="Proteomes" id="UP000319257">
    <property type="component" value="Unassembled WGS sequence"/>
</dbReference>
<dbReference type="PANTHER" id="PTHR43591">
    <property type="entry name" value="METHYLTRANSFERASE"/>
    <property type="match status" value="1"/>
</dbReference>
<evidence type="ECO:0000313" key="3">
    <source>
        <dbReference type="EMBL" id="TPX18359.1"/>
    </source>
</evidence>
<dbReference type="PANTHER" id="PTHR43591:SF10">
    <property type="entry name" value="ABC TRANSMEMBRANE TYPE-1 DOMAIN-CONTAINING PROTEIN-RELATED"/>
    <property type="match status" value="1"/>
</dbReference>
<dbReference type="CDD" id="cd02440">
    <property type="entry name" value="AdoMet_MTases"/>
    <property type="match status" value="1"/>
</dbReference>
<dbReference type="AlphaFoldDB" id="A0A507BLG4"/>
<keyword evidence="4" id="KW-1185">Reference proteome</keyword>
<feature type="compositionally biased region" description="Gly residues" evidence="2">
    <location>
        <begin position="55"/>
        <end position="64"/>
    </location>
</feature>
<dbReference type="STRING" id="1093900.A0A507BLG4"/>
<dbReference type="OrthoDB" id="2013972at2759"/>
<evidence type="ECO:0000256" key="2">
    <source>
        <dbReference type="SAM" id="MobiDB-lite"/>
    </source>
</evidence>
<feature type="compositionally biased region" description="Low complexity" evidence="2">
    <location>
        <begin position="14"/>
        <end position="30"/>
    </location>
</feature>
<dbReference type="SUPFAM" id="SSF53335">
    <property type="entry name" value="S-adenosyl-L-methionine-dependent methyltransferases"/>
    <property type="match status" value="1"/>
</dbReference>
<comment type="similarity">
    <text evidence="1">Belongs to the methyltransferase superfamily. LaeA methyltransferase family.</text>
</comment>
<comment type="caution">
    <text evidence="3">The sequence shown here is derived from an EMBL/GenBank/DDBJ whole genome shotgun (WGS) entry which is preliminary data.</text>
</comment>
<reference evidence="3 4" key="1">
    <citation type="submission" date="2019-06" db="EMBL/GenBank/DDBJ databases">
        <title>Draft genome sequence of the filamentous fungus Phialemoniopsis curvata isolated from diesel fuel.</title>
        <authorList>
            <person name="Varaljay V.A."/>
            <person name="Lyon W.J."/>
            <person name="Crouch A.L."/>
            <person name="Drake C.E."/>
            <person name="Hollomon J.M."/>
            <person name="Nadeau L.J."/>
            <person name="Nunn H.S."/>
            <person name="Stevenson B.S."/>
            <person name="Bojanowski C.L."/>
            <person name="Crookes-Goodson W.J."/>
        </authorList>
    </citation>
    <scope>NUCLEOTIDE SEQUENCE [LARGE SCALE GENOMIC DNA]</scope>
    <source>
        <strain evidence="3 4">D216</strain>
    </source>
</reference>
<feature type="region of interest" description="Disordered" evidence="2">
    <location>
        <begin position="1"/>
        <end position="30"/>
    </location>
</feature>
<feature type="region of interest" description="Disordered" evidence="2">
    <location>
        <begin position="44"/>
        <end position="104"/>
    </location>
</feature>
<sequence>MGSPAPDDDPASPGPSRRAQSSAPSSAVLPASFSIDEASLYATARSSLSPPRPAFGGGGGGGAPSSGASTHISVNPPGSGGGSGSGTGASGEPGGSGGGVRLSDLFDEGGAAAHYPASMSSSVRQHVYEGGLRYHAYHDGKYAFPNDEVEQNRDDMKHAMTLMLMGGEHCYAPVEETLRDGGEVLDLVADKYPNAVFRGVDLSPIQPNYVPDNVYFVVDDFEDDWVHPDSSIDYIHVRHTLHSVRDRRALLQRCMRHLRPGGYVEFQELRYEPRCDDASAGPDVPYAFRDFMGFMDAGLRALGSELNAVARLPADLRAAGFEGVRERTHKCPIGVWPRDKRLRYCGLFLRTAIMDGLRGLVRRPLGTGLGWTQLQIEVFLVDVRKAVMDADFHAYFPFHVVHARKPLS</sequence>
<dbReference type="RefSeq" id="XP_031000070.1">
    <property type="nucleotide sequence ID" value="XM_031134496.1"/>
</dbReference>
<proteinExistence type="inferred from homology"/>
<evidence type="ECO:0000256" key="1">
    <source>
        <dbReference type="ARBA" id="ARBA00038158"/>
    </source>
</evidence>
<protein>
    <recommendedName>
        <fullName evidence="5">Methyltransferase</fullName>
    </recommendedName>
</protein>
<feature type="compositionally biased region" description="Acidic residues" evidence="2">
    <location>
        <begin position="1"/>
        <end position="10"/>
    </location>
</feature>
<dbReference type="InParanoid" id="A0A507BLG4"/>
<feature type="compositionally biased region" description="Gly residues" evidence="2">
    <location>
        <begin position="78"/>
        <end position="100"/>
    </location>
</feature>
<dbReference type="InterPro" id="IPR029063">
    <property type="entry name" value="SAM-dependent_MTases_sf"/>
</dbReference>
<organism evidence="3 4">
    <name type="scientific">Thyridium curvatum</name>
    <dbReference type="NCBI Taxonomy" id="1093900"/>
    <lineage>
        <taxon>Eukaryota</taxon>
        <taxon>Fungi</taxon>
        <taxon>Dikarya</taxon>
        <taxon>Ascomycota</taxon>
        <taxon>Pezizomycotina</taxon>
        <taxon>Sordariomycetes</taxon>
        <taxon>Sordariomycetidae</taxon>
        <taxon>Thyridiales</taxon>
        <taxon>Thyridiaceae</taxon>
        <taxon>Thyridium</taxon>
    </lineage>
</organism>
<accession>A0A507BLG4</accession>
<evidence type="ECO:0008006" key="5">
    <source>
        <dbReference type="Google" id="ProtNLM"/>
    </source>
</evidence>
<dbReference type="Gene3D" id="3.40.50.150">
    <property type="entry name" value="Vaccinia Virus protein VP39"/>
    <property type="match status" value="1"/>
</dbReference>
<dbReference type="Pfam" id="PF13489">
    <property type="entry name" value="Methyltransf_23"/>
    <property type="match status" value="1"/>
</dbReference>
<dbReference type="GO" id="GO:0008168">
    <property type="term" value="F:methyltransferase activity"/>
    <property type="evidence" value="ECO:0007669"/>
    <property type="project" value="TreeGrafter"/>
</dbReference>
<evidence type="ECO:0000313" key="4">
    <source>
        <dbReference type="Proteomes" id="UP000319257"/>
    </source>
</evidence>